<sequence>MQNSNSLIKPGFWQSAGKNPFWINVVDNHVFWLGMNQKTNDINLGENWCHVGHGIINEDKIELSWADIPVGKDKLYGKITIKIIDETHIKVIEDSGNFGKSEWEWVHPIKSFSSLQK</sequence>
<keyword evidence="2" id="KW-1185">Reference proteome</keyword>
<organism evidence="1 2">
    <name type="scientific">Lutibacter aestuarii</name>
    <dbReference type="NCBI Taxonomy" id="861111"/>
    <lineage>
        <taxon>Bacteria</taxon>
        <taxon>Pseudomonadati</taxon>
        <taxon>Bacteroidota</taxon>
        <taxon>Flavobacteriia</taxon>
        <taxon>Flavobacteriales</taxon>
        <taxon>Flavobacteriaceae</taxon>
        <taxon>Lutibacter</taxon>
    </lineage>
</organism>
<comment type="caution">
    <text evidence="1">The sequence shown here is derived from an EMBL/GenBank/DDBJ whole genome shotgun (WGS) entry which is preliminary data.</text>
</comment>
<name>A0ABW2Z3V3_9FLAO</name>
<gene>
    <name evidence="1" type="ORF">ACFQZW_04300</name>
</gene>
<dbReference type="Proteomes" id="UP001597032">
    <property type="component" value="Unassembled WGS sequence"/>
</dbReference>
<evidence type="ECO:0000313" key="1">
    <source>
        <dbReference type="EMBL" id="MFD0761293.1"/>
    </source>
</evidence>
<accession>A0ABW2Z3V3</accession>
<evidence type="ECO:0000313" key="2">
    <source>
        <dbReference type="Proteomes" id="UP001597032"/>
    </source>
</evidence>
<dbReference type="EMBL" id="JBHTIC010000005">
    <property type="protein sequence ID" value="MFD0761293.1"/>
    <property type="molecule type" value="Genomic_DNA"/>
</dbReference>
<proteinExistence type="predicted"/>
<dbReference type="RefSeq" id="WP_298265083.1">
    <property type="nucleotide sequence ID" value="NZ_JBHTIC010000005.1"/>
</dbReference>
<protein>
    <submittedName>
        <fullName evidence="1">Uncharacterized protein</fullName>
    </submittedName>
</protein>
<reference evidence="2" key="1">
    <citation type="journal article" date="2019" name="Int. J. Syst. Evol. Microbiol.">
        <title>The Global Catalogue of Microorganisms (GCM) 10K type strain sequencing project: providing services to taxonomists for standard genome sequencing and annotation.</title>
        <authorList>
            <consortium name="The Broad Institute Genomics Platform"/>
            <consortium name="The Broad Institute Genome Sequencing Center for Infectious Disease"/>
            <person name="Wu L."/>
            <person name="Ma J."/>
        </authorList>
    </citation>
    <scope>NUCLEOTIDE SEQUENCE [LARGE SCALE GENOMIC DNA]</scope>
    <source>
        <strain evidence="2">CCUG 60022</strain>
    </source>
</reference>